<organism evidence="1 2">
    <name type="scientific">Nocardioides astragali</name>
    <dbReference type="NCBI Taxonomy" id="1776736"/>
    <lineage>
        <taxon>Bacteria</taxon>
        <taxon>Bacillati</taxon>
        <taxon>Actinomycetota</taxon>
        <taxon>Actinomycetes</taxon>
        <taxon>Propionibacteriales</taxon>
        <taxon>Nocardioidaceae</taxon>
        <taxon>Nocardioides</taxon>
    </lineage>
</organism>
<evidence type="ECO:0008006" key="3">
    <source>
        <dbReference type="Google" id="ProtNLM"/>
    </source>
</evidence>
<protein>
    <recommendedName>
        <fullName evidence="3">DUF2513 domain-containing protein</fullName>
    </recommendedName>
</protein>
<gene>
    <name evidence="1" type="ORF">ACFQO6_09395</name>
</gene>
<name>A0ABW2N3R6_9ACTN</name>
<accession>A0ABW2N3R6</accession>
<comment type="caution">
    <text evidence="1">The sequence shown here is derived from an EMBL/GenBank/DDBJ whole genome shotgun (WGS) entry which is preliminary data.</text>
</comment>
<sequence length="81" mass="9107">MEATDPYIQLSPEAVSIIDQLVDIAHDEGDPEAAGIEWCSPDDEPPIEALEELHRAGICRYHRQNESVIVNFTADGRRRYA</sequence>
<keyword evidence="2" id="KW-1185">Reference proteome</keyword>
<dbReference type="EMBL" id="JBHTCH010000012">
    <property type="protein sequence ID" value="MFC7360482.1"/>
    <property type="molecule type" value="Genomic_DNA"/>
</dbReference>
<dbReference type="RefSeq" id="WP_255891747.1">
    <property type="nucleotide sequence ID" value="NZ_JAFMZM010000005.1"/>
</dbReference>
<dbReference type="Proteomes" id="UP001596524">
    <property type="component" value="Unassembled WGS sequence"/>
</dbReference>
<proteinExistence type="predicted"/>
<evidence type="ECO:0000313" key="2">
    <source>
        <dbReference type="Proteomes" id="UP001596524"/>
    </source>
</evidence>
<reference evidence="2" key="1">
    <citation type="journal article" date="2019" name="Int. J. Syst. Evol. Microbiol.">
        <title>The Global Catalogue of Microorganisms (GCM) 10K type strain sequencing project: providing services to taxonomists for standard genome sequencing and annotation.</title>
        <authorList>
            <consortium name="The Broad Institute Genomics Platform"/>
            <consortium name="The Broad Institute Genome Sequencing Center for Infectious Disease"/>
            <person name="Wu L."/>
            <person name="Ma J."/>
        </authorList>
    </citation>
    <scope>NUCLEOTIDE SEQUENCE [LARGE SCALE GENOMIC DNA]</scope>
    <source>
        <strain evidence="2">FCH27</strain>
    </source>
</reference>
<evidence type="ECO:0000313" key="1">
    <source>
        <dbReference type="EMBL" id="MFC7360482.1"/>
    </source>
</evidence>